<dbReference type="InterPro" id="IPR023214">
    <property type="entry name" value="HAD_sf"/>
</dbReference>
<dbReference type="EMBL" id="MBLM01000135">
    <property type="protein sequence ID" value="OHV33109.1"/>
    <property type="molecule type" value="Genomic_DNA"/>
</dbReference>
<dbReference type="Proteomes" id="UP000179627">
    <property type="component" value="Unassembled WGS sequence"/>
</dbReference>
<sequence length="221" mass="24087">MQAVWCDYGGVLTSPLHGLFGQVAAAAGVPADELLAAIRRVAAPYGGTLIEPLELGLLTQREWGLRVTAELAPAWTPQLDLTRFGDHWYAGRTANTALFELLAQVRARGLRVGMLTNSIREWEPHRRALAPDVRPWPFEVTINSFEVALRKPDPAIFALAESTFGVPPAACLLIDDVAANCAAARARGWQVIEHADPPRTLRLVEHWTAAGTGPTFPLKNK</sequence>
<reference evidence="2" key="1">
    <citation type="submission" date="2016-07" db="EMBL/GenBank/DDBJ databases">
        <title>Sequence Frankia sp. strain CcI1.17.</title>
        <authorList>
            <person name="Ghodhbane-Gtari F."/>
            <person name="Swanson E."/>
            <person name="Gueddou A."/>
            <person name="Morris K."/>
            <person name="Hezbri K."/>
            <person name="Ktari A."/>
            <person name="Nouioui I."/>
            <person name="Abebe-Akele F."/>
            <person name="Simpson S."/>
            <person name="Thomas K."/>
            <person name="Gtari M."/>
            <person name="Tisa L.S."/>
            <person name="Hurst S."/>
        </authorList>
    </citation>
    <scope>NUCLEOTIDE SEQUENCE [LARGE SCALE GENOMIC DNA]</scope>
    <source>
        <strain evidence="2">Cc1.17</strain>
    </source>
</reference>
<dbReference type="InterPro" id="IPR052898">
    <property type="entry name" value="ACAD10-like"/>
</dbReference>
<protein>
    <submittedName>
        <fullName evidence="1">Haloacid dehalogenase</fullName>
    </submittedName>
</protein>
<dbReference type="InterPro" id="IPR023198">
    <property type="entry name" value="PGP-like_dom2"/>
</dbReference>
<dbReference type="InterPro" id="IPR036412">
    <property type="entry name" value="HAD-like_sf"/>
</dbReference>
<dbReference type="SUPFAM" id="SSF56784">
    <property type="entry name" value="HAD-like"/>
    <property type="match status" value="1"/>
</dbReference>
<dbReference type="AlphaFoldDB" id="A0A1S1QHP6"/>
<dbReference type="Pfam" id="PF00702">
    <property type="entry name" value="Hydrolase"/>
    <property type="match status" value="1"/>
</dbReference>
<evidence type="ECO:0000313" key="2">
    <source>
        <dbReference type="Proteomes" id="UP000179627"/>
    </source>
</evidence>
<dbReference type="Gene3D" id="3.40.50.1000">
    <property type="entry name" value="HAD superfamily/HAD-like"/>
    <property type="match status" value="1"/>
</dbReference>
<name>A0A1S1QHP6_9ACTN</name>
<dbReference type="PANTHER" id="PTHR47829:SF1">
    <property type="entry name" value="HAD FAMILY PHOSPHATASE"/>
    <property type="match status" value="1"/>
</dbReference>
<gene>
    <name evidence="1" type="ORF">CC117_23960</name>
</gene>
<organism evidence="1 2">
    <name type="scientific">Parafrankia colletiae</name>
    <dbReference type="NCBI Taxonomy" id="573497"/>
    <lineage>
        <taxon>Bacteria</taxon>
        <taxon>Bacillati</taxon>
        <taxon>Actinomycetota</taxon>
        <taxon>Actinomycetes</taxon>
        <taxon>Frankiales</taxon>
        <taxon>Frankiaceae</taxon>
        <taxon>Parafrankia</taxon>
    </lineage>
</organism>
<dbReference type="InterPro" id="IPR006439">
    <property type="entry name" value="HAD-SF_hydro_IA"/>
</dbReference>
<keyword evidence="2" id="KW-1185">Reference proteome</keyword>
<evidence type="ECO:0000313" key="1">
    <source>
        <dbReference type="EMBL" id="OHV33109.1"/>
    </source>
</evidence>
<dbReference type="Gene3D" id="1.10.150.240">
    <property type="entry name" value="Putative phosphatase, domain 2"/>
    <property type="match status" value="1"/>
</dbReference>
<comment type="caution">
    <text evidence="1">The sequence shown here is derived from an EMBL/GenBank/DDBJ whole genome shotgun (WGS) entry which is preliminary data.</text>
</comment>
<proteinExistence type="predicted"/>
<dbReference type="PRINTS" id="PR00413">
    <property type="entry name" value="HADHALOGNASE"/>
</dbReference>
<dbReference type="PANTHER" id="PTHR47829">
    <property type="entry name" value="HYDROLASE, PUTATIVE (AFU_ORTHOLOGUE AFUA_1G12880)-RELATED"/>
    <property type="match status" value="1"/>
</dbReference>
<accession>A0A1S1QHP6</accession>
<dbReference type="NCBIfam" id="TIGR01509">
    <property type="entry name" value="HAD-SF-IA-v3"/>
    <property type="match status" value="1"/>
</dbReference>